<evidence type="ECO:0000256" key="7">
    <source>
        <dbReference type="ARBA" id="ARBA00023237"/>
    </source>
</evidence>
<dbReference type="SUPFAM" id="SSF56935">
    <property type="entry name" value="Porins"/>
    <property type="match status" value="1"/>
</dbReference>
<dbReference type="AlphaFoldDB" id="A0AAW9RPN7"/>
<evidence type="ECO:0000313" key="14">
    <source>
        <dbReference type="EMBL" id="MEJ8569481.1"/>
    </source>
</evidence>
<feature type="domain" description="TonB-dependent receptor plug" evidence="13">
    <location>
        <begin position="68"/>
        <end position="176"/>
    </location>
</feature>
<evidence type="ECO:0000256" key="6">
    <source>
        <dbReference type="ARBA" id="ARBA00023136"/>
    </source>
</evidence>
<evidence type="ECO:0000256" key="1">
    <source>
        <dbReference type="ARBA" id="ARBA00004571"/>
    </source>
</evidence>
<evidence type="ECO:0000256" key="4">
    <source>
        <dbReference type="ARBA" id="ARBA00022692"/>
    </source>
</evidence>
<keyword evidence="11" id="KW-0732">Signal</keyword>
<evidence type="ECO:0000256" key="11">
    <source>
        <dbReference type="SAM" id="SignalP"/>
    </source>
</evidence>
<dbReference type="EMBL" id="JAZHOG010000014">
    <property type="protein sequence ID" value="MEJ8569481.1"/>
    <property type="molecule type" value="Genomic_DNA"/>
</dbReference>
<dbReference type="GO" id="GO:0009279">
    <property type="term" value="C:cell outer membrane"/>
    <property type="evidence" value="ECO:0007669"/>
    <property type="project" value="UniProtKB-SubCell"/>
</dbReference>
<feature type="signal peptide" evidence="11">
    <location>
        <begin position="1"/>
        <end position="31"/>
    </location>
</feature>
<evidence type="ECO:0000256" key="5">
    <source>
        <dbReference type="ARBA" id="ARBA00023077"/>
    </source>
</evidence>
<evidence type="ECO:0000256" key="3">
    <source>
        <dbReference type="ARBA" id="ARBA00022452"/>
    </source>
</evidence>
<dbReference type="RefSeq" id="WP_354696805.1">
    <property type="nucleotide sequence ID" value="NZ_JAZHOG010000014.1"/>
</dbReference>
<dbReference type="PROSITE" id="PS51318">
    <property type="entry name" value="TAT"/>
    <property type="match status" value="1"/>
</dbReference>
<keyword evidence="4 8" id="KW-0812">Transmembrane</keyword>
<dbReference type="Proteomes" id="UP001359886">
    <property type="component" value="Unassembled WGS sequence"/>
</dbReference>
<gene>
    <name evidence="14" type="ORF">V3330_17775</name>
</gene>
<comment type="subcellular location">
    <subcellularLocation>
        <location evidence="1 8">Cell outer membrane</location>
        <topology evidence="1 8">Multi-pass membrane protein</topology>
    </subcellularLocation>
</comment>
<dbReference type="PROSITE" id="PS52016">
    <property type="entry name" value="TONB_DEPENDENT_REC_3"/>
    <property type="match status" value="1"/>
</dbReference>
<dbReference type="PROSITE" id="PS51257">
    <property type="entry name" value="PROKAR_LIPOPROTEIN"/>
    <property type="match status" value="1"/>
</dbReference>
<dbReference type="InterPro" id="IPR039426">
    <property type="entry name" value="TonB-dep_rcpt-like"/>
</dbReference>
<dbReference type="GO" id="GO:0033214">
    <property type="term" value="P:siderophore-iron import into cell"/>
    <property type="evidence" value="ECO:0007669"/>
    <property type="project" value="TreeGrafter"/>
</dbReference>
<dbReference type="InterPro" id="IPR037066">
    <property type="entry name" value="Plug_dom_sf"/>
</dbReference>
<keyword evidence="15" id="KW-1185">Reference proteome</keyword>
<keyword evidence="14" id="KW-0675">Receptor</keyword>
<evidence type="ECO:0000256" key="2">
    <source>
        <dbReference type="ARBA" id="ARBA00022448"/>
    </source>
</evidence>
<keyword evidence="6 8" id="KW-0472">Membrane</keyword>
<dbReference type="Pfam" id="PF07715">
    <property type="entry name" value="Plug"/>
    <property type="match status" value="1"/>
</dbReference>
<keyword evidence="2 8" id="KW-0813">Transport</keyword>
<evidence type="ECO:0000259" key="12">
    <source>
        <dbReference type="Pfam" id="PF00593"/>
    </source>
</evidence>
<dbReference type="Gene3D" id="2.170.130.10">
    <property type="entry name" value="TonB-dependent receptor, plug domain"/>
    <property type="match status" value="1"/>
</dbReference>
<evidence type="ECO:0000256" key="9">
    <source>
        <dbReference type="RuleBase" id="RU003357"/>
    </source>
</evidence>
<comment type="similarity">
    <text evidence="8 9">Belongs to the TonB-dependent receptor family.</text>
</comment>
<dbReference type="InterPro" id="IPR012910">
    <property type="entry name" value="Plug_dom"/>
</dbReference>
<keyword evidence="3 8" id="KW-1134">Transmembrane beta strand</keyword>
<dbReference type="Pfam" id="PF00593">
    <property type="entry name" value="TonB_dep_Rec_b-barrel"/>
    <property type="match status" value="1"/>
</dbReference>
<dbReference type="PANTHER" id="PTHR30442:SF0">
    <property type="entry name" value="FE(3+) DICITRATE TRANSPORT PROTEIN FECA"/>
    <property type="match status" value="1"/>
</dbReference>
<dbReference type="InterPro" id="IPR036942">
    <property type="entry name" value="Beta-barrel_TonB_sf"/>
</dbReference>
<organism evidence="14 15">
    <name type="scientific">Elongatibacter sediminis</name>
    <dbReference type="NCBI Taxonomy" id="3119006"/>
    <lineage>
        <taxon>Bacteria</taxon>
        <taxon>Pseudomonadati</taxon>
        <taxon>Pseudomonadota</taxon>
        <taxon>Gammaproteobacteria</taxon>
        <taxon>Chromatiales</taxon>
        <taxon>Wenzhouxiangellaceae</taxon>
        <taxon>Elongatibacter</taxon>
    </lineage>
</organism>
<evidence type="ECO:0000256" key="8">
    <source>
        <dbReference type="PROSITE-ProRule" id="PRU01360"/>
    </source>
</evidence>
<protein>
    <submittedName>
        <fullName evidence="14">TonB-dependent receptor</fullName>
    </submittedName>
</protein>
<proteinExistence type="inferred from homology"/>
<dbReference type="Gene3D" id="2.40.170.20">
    <property type="entry name" value="TonB-dependent receptor, beta-barrel domain"/>
    <property type="match status" value="1"/>
</dbReference>
<name>A0AAW9RPN7_9GAMM</name>
<reference evidence="14 15" key="1">
    <citation type="submission" date="2024-02" db="EMBL/GenBank/DDBJ databases">
        <title>A novel Wenzhouxiangellaceae bacterium, isolated from coastal sediments.</title>
        <authorList>
            <person name="Du Z.-J."/>
            <person name="Ye Y.-Q."/>
            <person name="Zhang X.-Y."/>
        </authorList>
    </citation>
    <scope>NUCLEOTIDE SEQUENCE [LARGE SCALE GENOMIC DNA]</scope>
    <source>
        <strain evidence="14 15">CH-27</strain>
    </source>
</reference>
<comment type="caution">
    <text evidence="14">The sequence shown here is derived from an EMBL/GenBank/DDBJ whole genome shotgun (WGS) entry which is preliminary data.</text>
</comment>
<sequence>MHNDRRSFLAGAPALLTLSMSLAFTAPSVLAACDPDENAGKETETAGLEGCTHLESLTIFGSAEAANEVTGGAGVVTPGDIEAFESTDAIRALRRVPGLSMQLEDGWGLRPNISIRGTAAERSGRITLMEDGILIAPAPYSAPSAYYFPTFGRVHSIEVLKGPASISQGPYTVGGAVNLKSTPIPQENRGYLQGEFGTDDTWRVHGWYGGGSERAAFLVETHQWQSDGYQSIDRSDNQTGLQKEDYLAKLGFWSDASSSVYQSLEIKLQYSEEDSQQSYLGLTDTDFSGDPLRRYGLSSEDEMHNEHQQVAITWRLENQAGNGVTITAYNNQFERAWYKTEGVDFDGSADPESFSRTGWASVIDAINRGQSLGGLGPDTLQAILDGADTAYGSIQVRNNSREYDSRGVQIVGDLAFDAGATHHQLEAGLRYHEDEEDRLQRNDSYQQLGGELVLNAIGLEGNAGNRIQDARAWAVYVQDRIDWGDWTVTAGLRYENIELSRIDYASSGPDPSDRSAASETGRRSNEVDIWLPGIGVLYALTDNTRIVGGIHRGFAAPGNQPGVDPEESVNYELGLRHETSRLALEAMLFFNDYENLVGQCTNSSGSDCTPGDAFNGEGVHVPGLELSLTTGFDAPGGWRVPVQMTYTWMDAEFQTSFDSDFFGAVSEGDPVPYITDQQLWVSTGLDRGSWSFRLSGNYLDSVCTQARCGQYEKTESATIFDLSAHYRFNADWTLYAVAENLTDELHLAAREPYGARPAKARTVVVGAKLNF</sequence>
<feature type="domain" description="TonB-dependent receptor-like beta-barrel" evidence="12">
    <location>
        <begin position="292"/>
        <end position="741"/>
    </location>
</feature>
<dbReference type="PANTHER" id="PTHR30442">
    <property type="entry name" value="IRON III DICITRATE TRANSPORT PROTEIN FECA"/>
    <property type="match status" value="1"/>
</dbReference>
<evidence type="ECO:0000313" key="15">
    <source>
        <dbReference type="Proteomes" id="UP001359886"/>
    </source>
</evidence>
<keyword evidence="5 9" id="KW-0798">TonB box</keyword>
<keyword evidence="7 8" id="KW-0998">Cell outer membrane</keyword>
<accession>A0AAW9RPN7</accession>
<dbReference type="InterPro" id="IPR006311">
    <property type="entry name" value="TAT_signal"/>
</dbReference>
<feature type="region of interest" description="Disordered" evidence="10">
    <location>
        <begin position="503"/>
        <end position="522"/>
    </location>
</feature>
<dbReference type="InterPro" id="IPR000531">
    <property type="entry name" value="Beta-barrel_TonB"/>
</dbReference>
<evidence type="ECO:0000256" key="10">
    <source>
        <dbReference type="SAM" id="MobiDB-lite"/>
    </source>
</evidence>
<evidence type="ECO:0000259" key="13">
    <source>
        <dbReference type="Pfam" id="PF07715"/>
    </source>
</evidence>
<feature type="chain" id="PRO_5043634241" evidence="11">
    <location>
        <begin position="32"/>
        <end position="771"/>
    </location>
</feature>